<dbReference type="InterPro" id="IPR005801">
    <property type="entry name" value="ADC_synthase"/>
</dbReference>
<dbReference type="EC" id="2.6.1.85" evidence="3"/>
<reference evidence="3 4" key="1">
    <citation type="submission" date="2018-06" db="EMBL/GenBank/DDBJ databases">
        <authorList>
            <consortium name="Pathogen Informatics"/>
            <person name="Doyle S."/>
        </authorList>
    </citation>
    <scope>NUCLEOTIDE SEQUENCE [LARGE SCALE GENOMIC DNA]</scope>
    <source>
        <strain evidence="3 4">NCTC10526</strain>
    </source>
</reference>
<dbReference type="SUPFAM" id="SSF56322">
    <property type="entry name" value="ADC synthase"/>
    <property type="match status" value="1"/>
</dbReference>
<dbReference type="EMBL" id="UGVC01000001">
    <property type="protein sequence ID" value="SUD91518.1"/>
    <property type="molecule type" value="Genomic_DNA"/>
</dbReference>
<gene>
    <name evidence="3" type="primary">pabB</name>
    <name evidence="3" type="ORF">NCTC10526_01881</name>
</gene>
<dbReference type="GO" id="GO:0046820">
    <property type="term" value="F:4-amino-4-deoxychorismate synthase activity"/>
    <property type="evidence" value="ECO:0007669"/>
    <property type="project" value="UniProtKB-EC"/>
</dbReference>
<evidence type="ECO:0000256" key="1">
    <source>
        <dbReference type="SAM" id="MobiDB-lite"/>
    </source>
</evidence>
<dbReference type="PANTHER" id="PTHR11236">
    <property type="entry name" value="AMINOBENZOATE/ANTHRANILATE SYNTHASE"/>
    <property type="match status" value="1"/>
</dbReference>
<dbReference type="PANTHER" id="PTHR11236:SF50">
    <property type="entry name" value="AMINODEOXYCHORISMATE SYNTHASE COMPONENT 1"/>
    <property type="match status" value="1"/>
</dbReference>
<organism evidence="3 4">
    <name type="scientific">Psychrobacter phenylpyruvicus</name>
    <dbReference type="NCBI Taxonomy" id="29432"/>
    <lineage>
        <taxon>Bacteria</taxon>
        <taxon>Pseudomonadati</taxon>
        <taxon>Pseudomonadota</taxon>
        <taxon>Gammaproteobacteria</taxon>
        <taxon>Moraxellales</taxon>
        <taxon>Moraxellaceae</taxon>
        <taxon>Psychrobacter</taxon>
    </lineage>
</organism>
<feature type="region of interest" description="Disordered" evidence="1">
    <location>
        <begin position="367"/>
        <end position="395"/>
    </location>
</feature>
<protein>
    <submittedName>
        <fullName evidence="3">Para-aminobenzoate synthase component 1</fullName>
        <ecNumber evidence="3">2.6.1.85</ecNumber>
    </submittedName>
</protein>
<dbReference type="Proteomes" id="UP000254123">
    <property type="component" value="Unassembled WGS sequence"/>
</dbReference>
<dbReference type="STRING" id="1123034.GCA_000685805_00206"/>
<dbReference type="RefSeq" id="WP_028857890.1">
    <property type="nucleotide sequence ID" value="NZ_CAJHAQ010000001.1"/>
</dbReference>
<keyword evidence="4" id="KW-1185">Reference proteome</keyword>
<keyword evidence="3" id="KW-0032">Aminotransferase</keyword>
<dbReference type="GO" id="GO:0000162">
    <property type="term" value="P:L-tryptophan biosynthetic process"/>
    <property type="evidence" value="ECO:0007669"/>
    <property type="project" value="TreeGrafter"/>
</dbReference>
<feature type="compositionally biased region" description="Polar residues" evidence="1">
    <location>
        <begin position="367"/>
        <end position="378"/>
    </location>
</feature>
<dbReference type="PRINTS" id="PR00095">
    <property type="entry name" value="ANTSNTHASEI"/>
</dbReference>
<dbReference type="InterPro" id="IPR015890">
    <property type="entry name" value="Chorismate_C"/>
</dbReference>
<dbReference type="Pfam" id="PF00425">
    <property type="entry name" value="Chorismate_bind"/>
    <property type="match status" value="1"/>
</dbReference>
<proteinExistence type="predicted"/>
<evidence type="ECO:0000313" key="4">
    <source>
        <dbReference type="Proteomes" id="UP000254123"/>
    </source>
</evidence>
<feature type="domain" description="Chorismate-utilising enzyme C-terminal" evidence="2">
    <location>
        <begin position="229"/>
        <end position="555"/>
    </location>
</feature>
<name>A0A379LLT8_9GAMM</name>
<evidence type="ECO:0000259" key="2">
    <source>
        <dbReference type="Pfam" id="PF00425"/>
    </source>
</evidence>
<dbReference type="AlphaFoldDB" id="A0A379LLT8"/>
<dbReference type="Gene3D" id="3.60.120.10">
    <property type="entry name" value="Anthranilate synthase"/>
    <property type="match status" value="1"/>
</dbReference>
<sequence length="567" mass="62556">MIYHTFAFHNLPAHKLLPHLIDFIEQSSLSHLPWHPCWLNNDGQQVIGLLPKTSWTAYSSSDPVSTTLKHSNLNIEILKTSRQDSDTLNSHYDRYGIDYQSWIEELTHYCNQNLMQQQSSNSPLACYPSGPAFHSGLMGFIGYDIGARALAASPEIGVANQPCAFLGHYGVYLKPCSTQGWELHTESLTSQAVKDTIVFYLQQFDEQLLDLLQHSVSAPALPLTALWSAEQYAQAFKQTQQYLYHGDSYQINLTQKWQGKLATSADCALSADNFDQNPSLVDYLPDLHQNTEAPFAGYLALTHSLHHKPLSNNTEPLVKNTDANNNATAGNDTVNYNLAANCDPSFHLGFELLSCSPELFVLFNKTESGDPSQPSKPQIITKPIKGTLPRGATKEQDEQLKQQLAQSEKDKAENVMIVDLLRNDLGKYAEVGSVKVPKLFAIESFSNVHHMVSTITAVIKKEHHPLTVLFNSLPAGSITGTPKKRAVEIISELEVAPRGAYCGTLGFFNFDGTGQWNVLIRSLQADSEGQVSLWAGGGITVGSNCAAEYQECHDKVGNLLAILDPKV</sequence>
<dbReference type="InterPro" id="IPR019999">
    <property type="entry name" value="Anth_synth_I-like"/>
</dbReference>
<accession>A0A379LLT8</accession>
<evidence type="ECO:0000313" key="3">
    <source>
        <dbReference type="EMBL" id="SUD91518.1"/>
    </source>
</evidence>
<keyword evidence="3" id="KW-0808">Transferase</keyword>